<dbReference type="InterPro" id="IPR006077">
    <property type="entry name" value="Vinculin/catenin"/>
</dbReference>
<dbReference type="OMA" id="IRNSRRM"/>
<dbReference type="Gene3D" id="1.20.120.230">
    <property type="entry name" value="Alpha-catenin/vinculin-like"/>
    <property type="match status" value="1"/>
</dbReference>
<dbReference type="PANTHER" id="PTHR18914:SF9">
    <property type="entry name" value="CATENIN ALPHA"/>
    <property type="match status" value="1"/>
</dbReference>
<dbReference type="GO" id="GO:0008013">
    <property type="term" value="F:beta-catenin binding"/>
    <property type="evidence" value="ECO:0007669"/>
    <property type="project" value="TreeGrafter"/>
</dbReference>
<dbReference type="OrthoDB" id="6376697at2759"/>
<name>A0A087T8P8_STEMI</name>
<keyword evidence="5" id="KW-1185">Reference proteome</keyword>
<comment type="subcellular location">
    <subcellularLocation>
        <location evidence="1">Cytoplasm</location>
    </subcellularLocation>
</comment>
<keyword evidence="3" id="KW-0963">Cytoplasm</keyword>
<evidence type="ECO:0000313" key="4">
    <source>
        <dbReference type="EMBL" id="KFM61487.1"/>
    </source>
</evidence>
<dbReference type="GO" id="GO:0005912">
    <property type="term" value="C:adherens junction"/>
    <property type="evidence" value="ECO:0007669"/>
    <property type="project" value="TreeGrafter"/>
</dbReference>
<evidence type="ECO:0000256" key="2">
    <source>
        <dbReference type="ARBA" id="ARBA00008376"/>
    </source>
</evidence>
<accession>A0A087T8P8</accession>
<evidence type="ECO:0000256" key="1">
    <source>
        <dbReference type="ARBA" id="ARBA00004496"/>
    </source>
</evidence>
<dbReference type="GO" id="GO:0051015">
    <property type="term" value="F:actin filament binding"/>
    <property type="evidence" value="ECO:0007669"/>
    <property type="project" value="InterPro"/>
</dbReference>
<dbReference type="GO" id="GO:0016477">
    <property type="term" value="P:cell migration"/>
    <property type="evidence" value="ECO:0007669"/>
    <property type="project" value="TreeGrafter"/>
</dbReference>
<gene>
    <name evidence="4" type="ORF">X975_00903</name>
</gene>
<dbReference type="InterPro" id="IPR036723">
    <property type="entry name" value="Alpha-catenin/vinculin-like_sf"/>
</dbReference>
<dbReference type="GO" id="GO:0016342">
    <property type="term" value="C:catenin complex"/>
    <property type="evidence" value="ECO:0007669"/>
    <property type="project" value="TreeGrafter"/>
</dbReference>
<dbReference type="SUPFAM" id="SSF47220">
    <property type="entry name" value="alpha-catenin/vinculin-like"/>
    <property type="match status" value="1"/>
</dbReference>
<dbReference type="EMBL" id="KK113976">
    <property type="protein sequence ID" value="KFM61487.1"/>
    <property type="molecule type" value="Genomic_DNA"/>
</dbReference>
<sequence length="92" mass="10310">MDNYEPGIYTEGVLKAVAVLRDQVMPNFASRVEIAVEALSSSPPKEVDENEFIDASRLVYDGVRDIRRAVLMNRSAEELDSETEIEFEANTS</sequence>
<evidence type="ECO:0000313" key="5">
    <source>
        <dbReference type="Proteomes" id="UP000054359"/>
    </source>
</evidence>
<dbReference type="GO" id="GO:0098609">
    <property type="term" value="P:cell-cell adhesion"/>
    <property type="evidence" value="ECO:0007669"/>
    <property type="project" value="TreeGrafter"/>
</dbReference>
<dbReference type="Proteomes" id="UP000054359">
    <property type="component" value="Unassembled WGS sequence"/>
</dbReference>
<feature type="non-terminal residue" evidence="4">
    <location>
        <position position="92"/>
    </location>
</feature>
<proteinExistence type="inferred from homology"/>
<comment type="similarity">
    <text evidence="2">Belongs to the vinculin/alpha-catenin family.</text>
</comment>
<dbReference type="STRING" id="407821.A0A087T8P8"/>
<evidence type="ECO:0000256" key="3">
    <source>
        <dbReference type="ARBA" id="ARBA00022490"/>
    </source>
</evidence>
<dbReference type="GO" id="GO:0005737">
    <property type="term" value="C:cytoplasm"/>
    <property type="evidence" value="ECO:0007669"/>
    <property type="project" value="UniProtKB-SubCell"/>
</dbReference>
<protein>
    <submittedName>
        <fullName evidence="4">Catenin alpha</fullName>
    </submittedName>
</protein>
<organism evidence="4 5">
    <name type="scientific">Stegodyphus mimosarum</name>
    <name type="common">African social velvet spider</name>
    <dbReference type="NCBI Taxonomy" id="407821"/>
    <lineage>
        <taxon>Eukaryota</taxon>
        <taxon>Metazoa</taxon>
        <taxon>Ecdysozoa</taxon>
        <taxon>Arthropoda</taxon>
        <taxon>Chelicerata</taxon>
        <taxon>Arachnida</taxon>
        <taxon>Araneae</taxon>
        <taxon>Araneomorphae</taxon>
        <taxon>Entelegynae</taxon>
        <taxon>Eresoidea</taxon>
        <taxon>Eresidae</taxon>
        <taxon>Stegodyphus</taxon>
    </lineage>
</organism>
<dbReference type="PANTHER" id="PTHR18914">
    <property type="entry name" value="ALPHA CATENIN"/>
    <property type="match status" value="1"/>
</dbReference>
<dbReference type="Pfam" id="PF01044">
    <property type="entry name" value="Vinculin"/>
    <property type="match status" value="1"/>
</dbReference>
<dbReference type="AlphaFoldDB" id="A0A087T8P8"/>
<reference evidence="4 5" key="1">
    <citation type="submission" date="2013-11" db="EMBL/GenBank/DDBJ databases">
        <title>Genome sequencing of Stegodyphus mimosarum.</title>
        <authorList>
            <person name="Bechsgaard J."/>
        </authorList>
    </citation>
    <scope>NUCLEOTIDE SEQUENCE [LARGE SCALE GENOMIC DNA]</scope>
</reference>